<sequence>MHGTKNERAMHMAALSSETILRLLPRQSKRNLTVSLHYRSLWEDLKHCKVPLMLVVGEKDEKFKKVAQKMWHEIDRNTTDRDDAASKPHQMVVVPSCGHAVHLENPLPVIQLVRQFVTNLTRKKTCRRDDLSS</sequence>
<protein>
    <submittedName>
        <fullName evidence="1">Uncharacterized protein</fullName>
    </submittedName>
</protein>
<dbReference type="PANTHER" id="PTHR42916:SF1">
    <property type="entry name" value="PROTEIN PHYLLO, CHLOROPLASTIC"/>
    <property type="match status" value="1"/>
</dbReference>
<accession>A0ABR2R6E2</accession>
<reference evidence="1 2" key="1">
    <citation type="journal article" date="2024" name="G3 (Bethesda)">
        <title>Genome assembly of Hibiscus sabdariffa L. provides insights into metabolisms of medicinal natural products.</title>
        <authorList>
            <person name="Kim T."/>
        </authorList>
    </citation>
    <scope>NUCLEOTIDE SEQUENCE [LARGE SCALE GENOMIC DNA]</scope>
    <source>
        <strain evidence="1">TK-2024</strain>
        <tissue evidence="1">Old leaves</tissue>
    </source>
</reference>
<dbReference type="Proteomes" id="UP001396334">
    <property type="component" value="Unassembled WGS sequence"/>
</dbReference>
<dbReference type="InterPro" id="IPR029058">
    <property type="entry name" value="AB_hydrolase_fold"/>
</dbReference>
<comment type="caution">
    <text evidence="1">The sequence shown here is derived from an EMBL/GenBank/DDBJ whole genome shotgun (WGS) entry which is preliminary data.</text>
</comment>
<evidence type="ECO:0000313" key="1">
    <source>
        <dbReference type="EMBL" id="KAK9008516.1"/>
    </source>
</evidence>
<evidence type="ECO:0000313" key="2">
    <source>
        <dbReference type="Proteomes" id="UP001396334"/>
    </source>
</evidence>
<dbReference type="PANTHER" id="PTHR42916">
    <property type="entry name" value="2-SUCCINYL-5-ENOLPYRUVYL-6-HYDROXY-3-CYCLOHEXENE-1-CARBOXYLATE SYNTHASE"/>
    <property type="match status" value="1"/>
</dbReference>
<keyword evidence="2" id="KW-1185">Reference proteome</keyword>
<gene>
    <name evidence="1" type="ORF">V6N11_075406</name>
</gene>
<proteinExistence type="predicted"/>
<name>A0ABR2R6E2_9ROSI</name>
<dbReference type="SUPFAM" id="SSF53474">
    <property type="entry name" value="alpha/beta-Hydrolases"/>
    <property type="match status" value="1"/>
</dbReference>
<organism evidence="1 2">
    <name type="scientific">Hibiscus sabdariffa</name>
    <name type="common">roselle</name>
    <dbReference type="NCBI Taxonomy" id="183260"/>
    <lineage>
        <taxon>Eukaryota</taxon>
        <taxon>Viridiplantae</taxon>
        <taxon>Streptophyta</taxon>
        <taxon>Embryophyta</taxon>
        <taxon>Tracheophyta</taxon>
        <taxon>Spermatophyta</taxon>
        <taxon>Magnoliopsida</taxon>
        <taxon>eudicotyledons</taxon>
        <taxon>Gunneridae</taxon>
        <taxon>Pentapetalae</taxon>
        <taxon>rosids</taxon>
        <taxon>malvids</taxon>
        <taxon>Malvales</taxon>
        <taxon>Malvaceae</taxon>
        <taxon>Malvoideae</taxon>
        <taxon>Hibiscus</taxon>
    </lineage>
</organism>
<dbReference type="Gene3D" id="3.40.50.1820">
    <property type="entry name" value="alpha/beta hydrolase"/>
    <property type="match status" value="1"/>
</dbReference>
<dbReference type="EMBL" id="JBBPBN010000026">
    <property type="protein sequence ID" value="KAK9008516.1"/>
    <property type="molecule type" value="Genomic_DNA"/>
</dbReference>